<comment type="similarity">
    <text evidence="1">Belongs to the STXBP/unc-18/SEC1 family.</text>
</comment>
<dbReference type="Gene3D" id="3.40.50.1910">
    <property type="match status" value="1"/>
</dbReference>
<keyword evidence="3" id="KW-1185">Reference proteome</keyword>
<evidence type="ECO:0000313" key="2">
    <source>
        <dbReference type="EMBL" id="KAK9703879.1"/>
    </source>
</evidence>
<protein>
    <submittedName>
        <fullName evidence="2">Syntaxin binding protein 1</fullName>
    </submittedName>
</protein>
<gene>
    <name evidence="2" type="primary">sec1_6</name>
    <name evidence="2" type="ORF">K7432_010509</name>
</gene>
<dbReference type="InterPro" id="IPR043154">
    <property type="entry name" value="Sec-1-like_dom1"/>
</dbReference>
<proteinExistence type="inferred from homology"/>
<evidence type="ECO:0000256" key="1">
    <source>
        <dbReference type="ARBA" id="ARBA00009884"/>
    </source>
</evidence>
<sequence length="474" mass="54801">MSEITSISIRQIVRKRFLDILQVMEASKETYILVTDAHSRRLLGEVIGDTEIYYGHIGEVVVIGQGEKNDYSSYNALYLLTPSHESVVHLMEDFQNPQKLRYKSAVVYFISDLDDEYYHNLLSSPAKKYIKSINEVYVDLFTPETRLFDLKLSQSFVRLYSNELEASLPKELEVIAKKIASACYTLKENPIIRYFKPDGEMNTSMISEKLAKAVEKELEHLSVKEKSYLQNTTEPRASLIILDRTLDMKAPLLHDITYQAMAYDMLDISDDRKYMYEITDNTNNVVEKKATLDENDQLWVKYRHSYFADTSKDLVAELNKLTSKQLQNKPGMSPQAMIKQLREAVFQLPDYQEFKEKLSCHLTMLTECKELFQTYNYADLVPLEQILATGEDIEGNAAKHMLEDVIHLVRGLDNDDNRLRLLLLYLISKDGIREEHLQTIREQAGVLENSEDDLVLNNIKHMGVKVLKVMIHTL</sequence>
<dbReference type="InterPro" id="IPR036045">
    <property type="entry name" value="Sec1-like_sf"/>
</dbReference>
<dbReference type="Gene3D" id="1.25.40.60">
    <property type="match status" value="1"/>
</dbReference>
<dbReference type="InterPro" id="IPR043127">
    <property type="entry name" value="Sec-1-like_dom3a"/>
</dbReference>
<dbReference type="InterPro" id="IPR001619">
    <property type="entry name" value="Sec1-like"/>
</dbReference>
<dbReference type="PANTHER" id="PTHR11679">
    <property type="entry name" value="VESICLE PROTEIN SORTING-ASSOCIATED"/>
    <property type="match status" value="1"/>
</dbReference>
<dbReference type="Gene3D" id="3.90.830.10">
    <property type="entry name" value="Syntaxin Binding Protein 1, Chain A, domain 2"/>
    <property type="match status" value="1"/>
</dbReference>
<name>A0ABR2VVD3_9FUNG</name>
<accession>A0ABR2VVD3</accession>
<dbReference type="EMBL" id="JASJQH010007604">
    <property type="protein sequence ID" value="KAK9703879.1"/>
    <property type="molecule type" value="Genomic_DNA"/>
</dbReference>
<comment type="caution">
    <text evidence="2">The sequence shown here is derived from an EMBL/GenBank/DDBJ whole genome shotgun (WGS) entry which is preliminary data.</text>
</comment>
<reference evidence="2 3" key="1">
    <citation type="submission" date="2023-04" db="EMBL/GenBank/DDBJ databases">
        <title>Genome of Basidiobolus ranarum AG-B5.</title>
        <authorList>
            <person name="Stajich J.E."/>
            <person name="Carter-House D."/>
            <person name="Gryganskyi A."/>
        </authorList>
    </citation>
    <scope>NUCLEOTIDE SEQUENCE [LARGE SCALE GENOMIC DNA]</scope>
    <source>
        <strain evidence="2 3">AG-B5</strain>
    </source>
</reference>
<dbReference type="Pfam" id="PF00995">
    <property type="entry name" value="Sec1"/>
    <property type="match status" value="1"/>
</dbReference>
<dbReference type="SUPFAM" id="SSF56815">
    <property type="entry name" value="Sec1/munc18-like (SM) proteins"/>
    <property type="match status" value="1"/>
</dbReference>
<dbReference type="Gene3D" id="3.40.50.2060">
    <property type="match status" value="1"/>
</dbReference>
<dbReference type="PIRSF" id="PIRSF005715">
    <property type="entry name" value="VPS45_Sec1"/>
    <property type="match status" value="1"/>
</dbReference>
<dbReference type="Proteomes" id="UP001479436">
    <property type="component" value="Unassembled WGS sequence"/>
</dbReference>
<organism evidence="2 3">
    <name type="scientific">Basidiobolus ranarum</name>
    <dbReference type="NCBI Taxonomy" id="34480"/>
    <lineage>
        <taxon>Eukaryota</taxon>
        <taxon>Fungi</taxon>
        <taxon>Fungi incertae sedis</taxon>
        <taxon>Zoopagomycota</taxon>
        <taxon>Entomophthoromycotina</taxon>
        <taxon>Basidiobolomycetes</taxon>
        <taxon>Basidiobolales</taxon>
        <taxon>Basidiobolaceae</taxon>
        <taxon>Basidiobolus</taxon>
    </lineage>
</organism>
<dbReference type="InterPro" id="IPR027482">
    <property type="entry name" value="Sec1-like_dom2"/>
</dbReference>
<evidence type="ECO:0000313" key="3">
    <source>
        <dbReference type="Proteomes" id="UP001479436"/>
    </source>
</evidence>